<evidence type="ECO:0000313" key="1">
    <source>
        <dbReference type="EMBL" id="SOC47676.1"/>
    </source>
</evidence>
<protein>
    <recommendedName>
        <fullName evidence="3">Tail sheath protein subtilisin-like domain-containing protein</fullName>
    </recommendedName>
</protein>
<evidence type="ECO:0008006" key="3">
    <source>
        <dbReference type="Google" id="ProtNLM"/>
    </source>
</evidence>
<organism evidence="1 2">
    <name type="scientific">Rhizobium subbaraonis</name>
    <dbReference type="NCBI Taxonomy" id="908946"/>
    <lineage>
        <taxon>Bacteria</taxon>
        <taxon>Pseudomonadati</taxon>
        <taxon>Pseudomonadota</taxon>
        <taxon>Alphaproteobacteria</taxon>
        <taxon>Hyphomicrobiales</taxon>
        <taxon>Rhizobiaceae</taxon>
        <taxon>Rhizobium/Agrobacterium group</taxon>
        <taxon>Rhizobium</taxon>
    </lineage>
</organism>
<dbReference type="Proteomes" id="UP000219167">
    <property type="component" value="Unassembled WGS sequence"/>
</dbReference>
<sequence>MSDPTFGIAITRVDNEPRPAIGADMSVIGLVGTAPDANPDVFPLNTPVLVFSDSVASLTALGVAGTIPAQVELVNAQLGEFQVAARVVIVRVEEGTDEDETMSNLIGSSALKTGIHALTVAGPILGVVPRLIGVPGYTYQQRDGLGTLTLGTQGSNLTEAPTVVFTGGGTDPDKILPTAHAVLGTGANAGKVTSLVIDTAGENLSGLLTVSFTGGGSDAGKVLPTATAVIETLANPVCAALPAVLAKLLAHAVVTGPHSTLQAFTDWRETIQSDRIIPVETWVKYGVDANLLDSVGAILGIAARRDHEKGGKPFHSWANQAVQGIVGPSRPIDFSLTDGSTEGQQILSLNGGVILRGEAGVESAVASGGFAFVGTDNAGEDDLWRFYNVTRGRDYIHLLFLRTLRFYLGRFNLTGQTIEAILNTMKSALRDLQADGDILGFKVGFSRDQNSPESLRLGKFTVDFAAEEAPVLRYLGIRSSRYRPALDDLLDDLMASLDQAA</sequence>
<gene>
    <name evidence="1" type="ORF">SAMN05892877_13222</name>
</gene>
<reference evidence="1 2" key="1">
    <citation type="submission" date="2017-08" db="EMBL/GenBank/DDBJ databases">
        <authorList>
            <person name="de Groot N.N."/>
        </authorList>
    </citation>
    <scope>NUCLEOTIDE SEQUENCE [LARGE SCALE GENOMIC DNA]</scope>
    <source>
        <strain evidence="1 2">JC85</strain>
    </source>
</reference>
<dbReference type="PANTHER" id="PTHR35861:SF2">
    <property type="entry name" value="FELS-2 PROPHAGE PROTEIN"/>
    <property type="match status" value="1"/>
</dbReference>
<dbReference type="OrthoDB" id="9767864at2"/>
<name>A0A285V3U4_9HYPH</name>
<dbReference type="AlphaFoldDB" id="A0A285V3U4"/>
<keyword evidence="2" id="KW-1185">Reference proteome</keyword>
<proteinExistence type="predicted"/>
<dbReference type="InterPro" id="IPR052042">
    <property type="entry name" value="Tail_sheath_structural"/>
</dbReference>
<evidence type="ECO:0000313" key="2">
    <source>
        <dbReference type="Proteomes" id="UP000219167"/>
    </source>
</evidence>
<dbReference type="RefSeq" id="WP_097143074.1">
    <property type="nucleotide sequence ID" value="NZ_OBQD01000032.1"/>
</dbReference>
<dbReference type="PANTHER" id="PTHR35861">
    <property type="match status" value="1"/>
</dbReference>
<dbReference type="EMBL" id="OBQD01000032">
    <property type="protein sequence ID" value="SOC47676.1"/>
    <property type="molecule type" value="Genomic_DNA"/>
</dbReference>
<accession>A0A285V3U4</accession>